<dbReference type="SUPFAM" id="SSF56003">
    <property type="entry name" value="Molybdenum cofactor-binding domain"/>
    <property type="match status" value="1"/>
</dbReference>
<dbReference type="InterPro" id="IPR036856">
    <property type="entry name" value="Ald_Oxase/Xan_DH_a/b_sf"/>
</dbReference>
<dbReference type="InterPro" id="IPR046867">
    <property type="entry name" value="AldOxase/xan_DH_MoCoBD2"/>
</dbReference>
<comment type="similarity">
    <text evidence="1">Belongs to the xanthine dehydrogenase family.</text>
</comment>
<keyword evidence="2" id="KW-0001">2Fe-2S</keyword>
<dbReference type="InterPro" id="IPR037165">
    <property type="entry name" value="AldOxase/xan_DH_Mopterin-bd_sf"/>
</dbReference>
<dbReference type="Gene3D" id="3.10.20.30">
    <property type="match status" value="1"/>
</dbReference>
<dbReference type="OrthoDB" id="9759099at2"/>
<dbReference type="PANTHER" id="PTHR11908:SF157">
    <property type="entry name" value="XANTHINE DEHYDROGENASE SUBUNIT D-RELATED"/>
    <property type="match status" value="1"/>
</dbReference>
<dbReference type="RefSeq" id="WP_156274341.1">
    <property type="nucleotide sequence ID" value="NZ_CP046244.1"/>
</dbReference>
<dbReference type="InterPro" id="IPR000674">
    <property type="entry name" value="Ald_Oxase/Xan_DH_a/b"/>
</dbReference>
<dbReference type="FunFam" id="1.10.150.120:FF:000003">
    <property type="entry name" value="Carbon monoxide dehydrogenase, small subunit"/>
    <property type="match status" value="1"/>
</dbReference>
<evidence type="ECO:0000256" key="5">
    <source>
        <dbReference type="ARBA" id="ARBA00023004"/>
    </source>
</evidence>
<dbReference type="SUPFAM" id="SSF54665">
    <property type="entry name" value="CO dehydrogenase molybdoprotein N-domain-like"/>
    <property type="match status" value="1"/>
</dbReference>
<dbReference type="CDD" id="cd00207">
    <property type="entry name" value="fer2"/>
    <property type="match status" value="1"/>
</dbReference>
<evidence type="ECO:0000313" key="9">
    <source>
        <dbReference type="Proteomes" id="UP000425916"/>
    </source>
</evidence>
<keyword evidence="6" id="KW-0411">Iron-sulfur</keyword>
<name>A0A6I5ZTW4_9FIRM</name>
<dbReference type="Pfam" id="PF00111">
    <property type="entry name" value="Fer2"/>
    <property type="match status" value="1"/>
</dbReference>
<proteinExistence type="inferred from homology"/>
<dbReference type="GO" id="GO:0051537">
    <property type="term" value="F:2 iron, 2 sulfur cluster binding"/>
    <property type="evidence" value="ECO:0007669"/>
    <property type="project" value="UniProtKB-KW"/>
</dbReference>
<dbReference type="InterPro" id="IPR006058">
    <property type="entry name" value="2Fe2S_fd_BS"/>
</dbReference>
<dbReference type="Proteomes" id="UP000425916">
    <property type="component" value="Chromosome"/>
</dbReference>
<dbReference type="InterPro" id="IPR016208">
    <property type="entry name" value="Ald_Oxase/xanthine_DH-like"/>
</dbReference>
<dbReference type="EC" id="1.17.1.4" evidence="8"/>
<organism evidence="8 9">
    <name type="scientific">Neomoorella glycerini</name>
    <dbReference type="NCBI Taxonomy" id="55779"/>
    <lineage>
        <taxon>Bacteria</taxon>
        <taxon>Bacillati</taxon>
        <taxon>Bacillota</taxon>
        <taxon>Clostridia</taxon>
        <taxon>Neomoorellales</taxon>
        <taxon>Neomoorellaceae</taxon>
        <taxon>Neomoorella</taxon>
    </lineage>
</organism>
<dbReference type="PROSITE" id="PS51085">
    <property type="entry name" value="2FE2S_FER_2"/>
    <property type="match status" value="1"/>
</dbReference>
<dbReference type="Gene3D" id="3.30.365.10">
    <property type="entry name" value="Aldehyde oxidase/xanthine dehydrogenase, molybdopterin binding domain"/>
    <property type="match status" value="4"/>
</dbReference>
<dbReference type="InterPro" id="IPR036010">
    <property type="entry name" value="2Fe-2S_ferredoxin-like_sf"/>
</dbReference>
<keyword evidence="9" id="KW-1185">Reference proteome</keyword>
<dbReference type="AlphaFoldDB" id="A0A6I5ZTW4"/>
<accession>A0A6I5ZTW4</accession>
<dbReference type="Gene3D" id="3.90.1170.50">
    <property type="entry name" value="Aldehyde oxidase/xanthine dehydrogenase, a/b hammerhead"/>
    <property type="match status" value="1"/>
</dbReference>
<dbReference type="Pfam" id="PF01799">
    <property type="entry name" value="Fer2_2"/>
    <property type="match status" value="1"/>
</dbReference>
<dbReference type="EMBL" id="CP046244">
    <property type="protein sequence ID" value="QGP93128.1"/>
    <property type="molecule type" value="Genomic_DNA"/>
</dbReference>
<dbReference type="Pfam" id="PF01315">
    <property type="entry name" value="Ald_Xan_dh_C"/>
    <property type="match status" value="1"/>
</dbReference>
<dbReference type="InterPro" id="IPR008274">
    <property type="entry name" value="AldOxase/xan_DH_MoCoBD1"/>
</dbReference>
<dbReference type="Gene3D" id="1.10.150.120">
    <property type="entry name" value="[2Fe-2S]-binding domain"/>
    <property type="match status" value="1"/>
</dbReference>
<evidence type="ECO:0000259" key="7">
    <source>
        <dbReference type="PROSITE" id="PS51085"/>
    </source>
</evidence>
<gene>
    <name evidence="8" type="primary">pucD_3</name>
    <name evidence="8" type="ORF">MGLY_25260</name>
</gene>
<dbReference type="InterPro" id="IPR036884">
    <property type="entry name" value="2Fe-2S-bd_dom_sf"/>
</dbReference>
<evidence type="ECO:0000313" key="8">
    <source>
        <dbReference type="EMBL" id="QGP93128.1"/>
    </source>
</evidence>
<dbReference type="Pfam" id="PF02738">
    <property type="entry name" value="MoCoBD_1"/>
    <property type="match status" value="1"/>
</dbReference>
<dbReference type="GO" id="GO:0004854">
    <property type="term" value="F:xanthine dehydrogenase activity"/>
    <property type="evidence" value="ECO:0007669"/>
    <property type="project" value="UniProtKB-EC"/>
</dbReference>
<feature type="domain" description="2Fe-2S ferredoxin-type" evidence="7">
    <location>
        <begin position="4"/>
        <end position="80"/>
    </location>
</feature>
<dbReference type="InterPro" id="IPR002888">
    <property type="entry name" value="2Fe-2S-bd"/>
</dbReference>
<protein>
    <submittedName>
        <fullName evidence="8">Putative xanthine dehydrogenase subunit D</fullName>
        <ecNumber evidence="8">1.17.1.4</ecNumber>
    </submittedName>
</protein>
<dbReference type="PROSITE" id="PS00197">
    <property type="entry name" value="2FE2S_FER_1"/>
    <property type="match status" value="1"/>
</dbReference>
<dbReference type="InterPro" id="IPR001041">
    <property type="entry name" value="2Fe-2S_ferredoxin-type"/>
</dbReference>
<dbReference type="PANTHER" id="PTHR11908">
    <property type="entry name" value="XANTHINE DEHYDROGENASE"/>
    <property type="match status" value="1"/>
</dbReference>
<dbReference type="GO" id="GO:0005506">
    <property type="term" value="F:iron ion binding"/>
    <property type="evidence" value="ECO:0007669"/>
    <property type="project" value="InterPro"/>
</dbReference>
<reference evidence="8 9" key="1">
    <citation type="submission" date="2019-11" db="EMBL/GenBank/DDBJ databases">
        <title>Genome sequence of Moorella glycerini DSM11254.</title>
        <authorList>
            <person name="Poehlein A."/>
            <person name="Boeer T."/>
            <person name="Daniel R."/>
        </authorList>
    </citation>
    <scope>NUCLEOTIDE SEQUENCE [LARGE SCALE GENOMIC DNA]</scope>
    <source>
        <strain evidence="8 9">DSM 11254</strain>
    </source>
</reference>
<dbReference type="SUPFAM" id="SSF54292">
    <property type="entry name" value="2Fe-2S ferredoxin-like"/>
    <property type="match status" value="1"/>
</dbReference>
<keyword evidence="3" id="KW-0479">Metal-binding</keyword>
<evidence type="ECO:0000256" key="2">
    <source>
        <dbReference type="ARBA" id="ARBA00022714"/>
    </source>
</evidence>
<dbReference type="SUPFAM" id="SSF47741">
    <property type="entry name" value="CO dehydrogenase ISP C-domain like"/>
    <property type="match status" value="1"/>
</dbReference>
<evidence type="ECO:0000256" key="1">
    <source>
        <dbReference type="ARBA" id="ARBA00006849"/>
    </source>
</evidence>
<evidence type="ECO:0000256" key="6">
    <source>
        <dbReference type="ARBA" id="ARBA00023014"/>
    </source>
</evidence>
<evidence type="ECO:0000256" key="3">
    <source>
        <dbReference type="ARBA" id="ARBA00022723"/>
    </source>
</evidence>
<sequence>MNKIAVRLTVNGQEVVAEVKPQMTLLEFLRTQLGLVGAKNGCARGHCGACTVIVNGQARRSCLLPMARMDGTVVETIEGLAPNGHLHPLQEAFLAAGAVQCGFCTPGMIMAAKALLDRNPDPSEHEIKEALKHNLCRCTGYVKIIKAVRMAAAALSGRTAVSLAFPQESDVVGRSVPRVDGLAKVKGEPLYTDDFRLEGALEGRALRSPYPHAEILSIDVSAARRAPGIKAVLTAADIPGRKTFGLITPHQPVLAEDRVRYVGDPVALVLGETSEEVEEALKLIKVEYRPLEVIDSPFRALEEHAPDLHEGGNVLAHIKVRKGNIETGFAQADVVLEGDYYVPFIEHGYLEPEAALARVGEDGVLTVWCPSQSSFAFQKDICATLNLPEEKVRVIYRPAGGAFGGREEPTVQILCALGAWVTGRPVRMVMTREESIAVSTKRHAEYLHYRLGATRQGKLTVLEARIIGDTGAYASAGEAVLFRSAAFAGGPYEIPHAKVDAFAVYTNHPPGGAMRGFGSTQPTFAMEVMMDRLAEALGLDPFTLRELNGWDVGKKTLTGQILDHSVGFKETLAKVKEALSKEDLPQPRPGRKRGIGIAAAVKNVGLGSGMVDGAGAILELTTAGELLVKVGCVDTGQGSDTAMAQIAAEATGVPFSAIRVLASDTHQTLDGGVTTASRQTFVSGNAVRIAGGRFRSALLEFVSQEIGYPAEKLTLKNGGVEMLGNTQRISLTLQEIAALAQERGQALRAEYFYIAPRTYPLKERCDNEEFDFEEYRLHFAYCFGTQAAVVEVDEETGEVEVLKVIAAHDVGRPINPLAVEGQIEGAVMMGLGYALSEEFRLKGGQVETNTLAKLRLPKITQTPEIEVLVVDDYHPFGPYGAKGMGELPLNPTAPAIINAIYNAVGVRINSLPATREKIKELMGEKKGITGPRSRQG</sequence>
<evidence type="ECO:0000256" key="4">
    <source>
        <dbReference type="ARBA" id="ARBA00023002"/>
    </source>
</evidence>
<dbReference type="SMART" id="SM01008">
    <property type="entry name" value="Ald_Xan_dh_C"/>
    <property type="match status" value="1"/>
</dbReference>
<keyword evidence="4 8" id="KW-0560">Oxidoreductase</keyword>
<keyword evidence="5" id="KW-0408">Iron</keyword>
<dbReference type="Pfam" id="PF20256">
    <property type="entry name" value="MoCoBD_2"/>
    <property type="match status" value="1"/>
</dbReference>
<dbReference type="InterPro" id="IPR012675">
    <property type="entry name" value="Beta-grasp_dom_sf"/>
</dbReference>